<dbReference type="InterPro" id="IPR002347">
    <property type="entry name" value="SDR_fam"/>
</dbReference>
<dbReference type="PANTHER" id="PTHR43391">
    <property type="entry name" value="RETINOL DEHYDROGENASE-RELATED"/>
    <property type="match status" value="1"/>
</dbReference>
<proteinExistence type="inferred from homology"/>
<organism evidence="4 5">
    <name type="scientific">Nocardia vermiculata</name>
    <dbReference type="NCBI Taxonomy" id="257274"/>
    <lineage>
        <taxon>Bacteria</taxon>
        <taxon>Bacillati</taxon>
        <taxon>Actinomycetota</taxon>
        <taxon>Actinomycetes</taxon>
        <taxon>Mycobacteriales</taxon>
        <taxon>Nocardiaceae</taxon>
        <taxon>Nocardia</taxon>
    </lineage>
</organism>
<dbReference type="InterPro" id="IPR020904">
    <property type="entry name" value="Sc_DH/Rdtase_CS"/>
</dbReference>
<sequence length="280" mass="29727">MQVSGKVFVVTGAGNGIGRCVTLELVRRGATVAGADLDPQALAGTAELVSDRSRFTTHVLDISDRDAVAAFPGSVLAAHDHVDGLFNIAGIAQQFQTTIDVSDERIDTIMRVNFFGAVWMSRAFLPHLLKRPEGVIMNTSSLSAIVGVPGSATYGASKAALALFGYGMAQDLRADTNVTVTTVLPGAVWTDLVRKSAGMLGAPEKAAEMFSAKPEAVARRMVDTTMKGKQRVVIGRDGHFYDVVRRFSTAVADKASYLQVGKMFYAKQKKDKAAAAQTAA</sequence>
<comment type="similarity">
    <text evidence="1 3">Belongs to the short-chain dehydrogenases/reductases (SDR) family.</text>
</comment>
<dbReference type="PRINTS" id="PR00080">
    <property type="entry name" value="SDRFAMILY"/>
</dbReference>
<reference evidence="4 5" key="1">
    <citation type="submission" date="2020-04" db="EMBL/GenBank/DDBJ databases">
        <title>MicrobeNet Type strains.</title>
        <authorList>
            <person name="Nicholson A.C."/>
        </authorList>
    </citation>
    <scope>NUCLEOTIDE SEQUENCE [LARGE SCALE GENOMIC DNA]</scope>
    <source>
        <strain evidence="4 5">JCM 12354</strain>
    </source>
</reference>
<evidence type="ECO:0000256" key="3">
    <source>
        <dbReference type="RuleBase" id="RU000363"/>
    </source>
</evidence>
<evidence type="ECO:0000313" key="4">
    <source>
        <dbReference type="EMBL" id="NKY51973.1"/>
    </source>
</evidence>
<dbReference type="AlphaFoldDB" id="A0A846XXZ4"/>
<gene>
    <name evidence="4" type="ORF">HGA08_17275</name>
</gene>
<dbReference type="Proteomes" id="UP000565711">
    <property type="component" value="Unassembled WGS sequence"/>
</dbReference>
<evidence type="ECO:0000256" key="1">
    <source>
        <dbReference type="ARBA" id="ARBA00006484"/>
    </source>
</evidence>
<dbReference type="InterPro" id="IPR036291">
    <property type="entry name" value="NAD(P)-bd_dom_sf"/>
</dbReference>
<protein>
    <submittedName>
        <fullName evidence="4">SDR family oxidoreductase</fullName>
    </submittedName>
</protein>
<accession>A0A846XXZ4</accession>
<dbReference type="PRINTS" id="PR00081">
    <property type="entry name" value="GDHRDH"/>
</dbReference>
<evidence type="ECO:0000313" key="5">
    <source>
        <dbReference type="Proteomes" id="UP000565711"/>
    </source>
</evidence>
<keyword evidence="5" id="KW-1185">Reference proteome</keyword>
<dbReference type="EMBL" id="JAAXOP010000009">
    <property type="protein sequence ID" value="NKY51973.1"/>
    <property type="molecule type" value="Genomic_DNA"/>
</dbReference>
<dbReference type="CDD" id="cd05233">
    <property type="entry name" value="SDR_c"/>
    <property type="match status" value="1"/>
</dbReference>
<dbReference type="SUPFAM" id="SSF51735">
    <property type="entry name" value="NAD(P)-binding Rossmann-fold domains"/>
    <property type="match status" value="1"/>
</dbReference>
<keyword evidence="2" id="KW-0560">Oxidoreductase</keyword>
<evidence type="ECO:0000256" key="2">
    <source>
        <dbReference type="ARBA" id="ARBA00023002"/>
    </source>
</evidence>
<dbReference type="Gene3D" id="3.40.50.720">
    <property type="entry name" value="NAD(P)-binding Rossmann-like Domain"/>
    <property type="match status" value="1"/>
</dbReference>
<comment type="caution">
    <text evidence="4">The sequence shown here is derived from an EMBL/GenBank/DDBJ whole genome shotgun (WGS) entry which is preliminary data.</text>
</comment>
<dbReference type="PANTHER" id="PTHR43391:SF82">
    <property type="entry name" value="OXIDOREDUCTASE SADH-RELATED"/>
    <property type="match status" value="1"/>
</dbReference>
<dbReference type="GO" id="GO:0016491">
    <property type="term" value="F:oxidoreductase activity"/>
    <property type="evidence" value="ECO:0007669"/>
    <property type="project" value="UniProtKB-KW"/>
</dbReference>
<name>A0A846XXZ4_9NOCA</name>
<dbReference type="PROSITE" id="PS00061">
    <property type="entry name" value="ADH_SHORT"/>
    <property type="match status" value="1"/>
</dbReference>
<dbReference type="RefSeq" id="WP_067871096.1">
    <property type="nucleotide sequence ID" value="NZ_JAAXOP010000009.1"/>
</dbReference>
<dbReference type="Pfam" id="PF00106">
    <property type="entry name" value="adh_short"/>
    <property type="match status" value="1"/>
</dbReference>